<sequence length="98" mass="11278">MDKLDVLKKHWQKDAVEEEQLSSSQLYPMLLRKSSSIVKTLFYISIAEFVLRVLISFLPLLSKSYRDRIEASNMDETLLNTLTGFSFTGHSCVCVFII</sequence>
<accession>A0A9E8MYH6</accession>
<keyword evidence="3" id="KW-1185">Reference proteome</keyword>
<feature type="transmembrane region" description="Helical" evidence="1">
    <location>
        <begin position="40"/>
        <end position="61"/>
    </location>
</feature>
<dbReference type="AlphaFoldDB" id="A0A9E8MYH6"/>
<name>A0A9E8MYH6_9FLAO</name>
<evidence type="ECO:0000313" key="2">
    <source>
        <dbReference type="EMBL" id="WAC03219.1"/>
    </source>
</evidence>
<dbReference type="EMBL" id="CP113088">
    <property type="protein sequence ID" value="WAC03219.1"/>
    <property type="molecule type" value="Genomic_DNA"/>
</dbReference>
<dbReference type="KEGG" id="lnu:N7U66_06485"/>
<dbReference type="RefSeq" id="WP_267677795.1">
    <property type="nucleotide sequence ID" value="NZ_CP113088.1"/>
</dbReference>
<organism evidence="2 3">
    <name type="scientific">Lacinutrix neustonica</name>
    <dbReference type="NCBI Taxonomy" id="2980107"/>
    <lineage>
        <taxon>Bacteria</taxon>
        <taxon>Pseudomonadati</taxon>
        <taxon>Bacteroidota</taxon>
        <taxon>Flavobacteriia</taxon>
        <taxon>Flavobacteriales</taxon>
        <taxon>Flavobacteriaceae</taxon>
        <taxon>Lacinutrix</taxon>
    </lineage>
</organism>
<protein>
    <submittedName>
        <fullName evidence="2">Uncharacterized protein</fullName>
    </submittedName>
</protein>
<proteinExistence type="predicted"/>
<evidence type="ECO:0000313" key="3">
    <source>
        <dbReference type="Proteomes" id="UP001164705"/>
    </source>
</evidence>
<dbReference type="Proteomes" id="UP001164705">
    <property type="component" value="Chromosome"/>
</dbReference>
<reference evidence="2" key="1">
    <citation type="submission" date="2022-11" db="EMBL/GenBank/DDBJ databases">
        <title>Lacinutrix neustonica HL-RS19T sp. nov., isolated from the surface microlayer sample of brackish Lake Shihwa.</title>
        <authorList>
            <person name="Choi J.Y."/>
            <person name="Hwang C.Y."/>
        </authorList>
    </citation>
    <scope>NUCLEOTIDE SEQUENCE</scope>
    <source>
        <strain evidence="2">HL-RS19</strain>
    </source>
</reference>
<evidence type="ECO:0000256" key="1">
    <source>
        <dbReference type="SAM" id="Phobius"/>
    </source>
</evidence>
<keyword evidence="1" id="KW-1133">Transmembrane helix</keyword>
<keyword evidence="1" id="KW-0472">Membrane</keyword>
<keyword evidence="1" id="KW-0812">Transmembrane</keyword>
<gene>
    <name evidence="2" type="ORF">N7U66_06485</name>
</gene>